<proteinExistence type="predicted"/>
<dbReference type="OrthoDB" id="680081at2"/>
<keyword evidence="1" id="KW-0472">Membrane</keyword>
<name>A0A2S1QZW5_9FLAO</name>
<gene>
    <name evidence="2" type="ORF">HYN59_12965</name>
</gene>
<organism evidence="2 3">
    <name type="scientific">Flavobacterium album</name>
    <dbReference type="NCBI Taxonomy" id="2175091"/>
    <lineage>
        <taxon>Bacteria</taxon>
        <taxon>Pseudomonadati</taxon>
        <taxon>Bacteroidota</taxon>
        <taxon>Flavobacteriia</taxon>
        <taxon>Flavobacteriales</taxon>
        <taxon>Flavobacteriaceae</taxon>
        <taxon>Flavobacterium</taxon>
    </lineage>
</organism>
<protein>
    <submittedName>
        <fullName evidence="2">Uncharacterized protein</fullName>
    </submittedName>
</protein>
<dbReference type="Proteomes" id="UP000244929">
    <property type="component" value="Chromosome"/>
</dbReference>
<accession>A0A2S1QZW5</accession>
<keyword evidence="3" id="KW-1185">Reference proteome</keyword>
<reference evidence="2 3" key="1">
    <citation type="submission" date="2018-04" db="EMBL/GenBank/DDBJ databases">
        <title>Genome sequencing of Flavobacterium sp. HYN0059.</title>
        <authorList>
            <person name="Yi H."/>
            <person name="Baek C."/>
        </authorList>
    </citation>
    <scope>NUCLEOTIDE SEQUENCE [LARGE SCALE GENOMIC DNA]</scope>
    <source>
        <strain evidence="2 3">HYN0059</strain>
    </source>
</reference>
<dbReference type="EMBL" id="CP029186">
    <property type="protein sequence ID" value="AWH85962.1"/>
    <property type="molecule type" value="Genomic_DNA"/>
</dbReference>
<dbReference type="RefSeq" id="WP_108778664.1">
    <property type="nucleotide sequence ID" value="NZ_CP029186.1"/>
</dbReference>
<dbReference type="KEGG" id="falb:HYN59_12965"/>
<sequence length="337" mass="38404">MKKPNLNLNARPLFIIVISILFFLCRHTGNKNSNDIAQLTTNINKNKDCIKETGELDADSIAFDGILQDALKLADKNISKNNFSKKYNVVSEADGSPIVEVEINLGYHFTKTLQHLVVRRKDPSTVYIDIFSKQNKKFKKVLSHEQWALEYTNDTIRNVNGDGYKDFIVNWYGSSGCCLKAFSNVYLLRADKQTFAKNLEFINPTFSPEEGIIRGVCYGQPGETEMYKYKWNGELTDTLEYVSYQIDDAGIKTGKVILSNGDSYSKKYKVIKVLNAVPQEYRKIGGYDWFTGNVVIKQKYKSPFRGFTLFTSYKEAATYCTLPQSLSVPRRSHNSRA</sequence>
<feature type="transmembrane region" description="Helical" evidence="1">
    <location>
        <begin position="12"/>
        <end position="29"/>
    </location>
</feature>
<evidence type="ECO:0000313" key="3">
    <source>
        <dbReference type="Proteomes" id="UP000244929"/>
    </source>
</evidence>
<dbReference type="AlphaFoldDB" id="A0A2S1QZW5"/>
<keyword evidence="1" id="KW-0812">Transmembrane</keyword>
<evidence type="ECO:0000313" key="2">
    <source>
        <dbReference type="EMBL" id="AWH85962.1"/>
    </source>
</evidence>
<keyword evidence="1" id="KW-1133">Transmembrane helix</keyword>
<evidence type="ECO:0000256" key="1">
    <source>
        <dbReference type="SAM" id="Phobius"/>
    </source>
</evidence>